<reference evidence="1 2" key="1">
    <citation type="journal article" date="2014" name="Nat. Genet.">
        <title>Genome sequence of the hot pepper provides insights into the evolution of pungency in Capsicum species.</title>
        <authorList>
            <person name="Kim S."/>
            <person name="Park M."/>
            <person name="Yeom S.I."/>
            <person name="Kim Y.M."/>
            <person name="Lee J.M."/>
            <person name="Lee H.A."/>
            <person name="Seo E."/>
            <person name="Choi J."/>
            <person name="Cheong K."/>
            <person name="Kim K.T."/>
            <person name="Jung K."/>
            <person name="Lee G.W."/>
            <person name="Oh S.K."/>
            <person name="Bae C."/>
            <person name="Kim S.B."/>
            <person name="Lee H.Y."/>
            <person name="Kim S.Y."/>
            <person name="Kim M.S."/>
            <person name="Kang B.C."/>
            <person name="Jo Y.D."/>
            <person name="Yang H.B."/>
            <person name="Jeong H.J."/>
            <person name="Kang W.H."/>
            <person name="Kwon J.K."/>
            <person name="Shin C."/>
            <person name="Lim J.Y."/>
            <person name="Park J.H."/>
            <person name="Huh J.H."/>
            <person name="Kim J.S."/>
            <person name="Kim B.D."/>
            <person name="Cohen O."/>
            <person name="Paran I."/>
            <person name="Suh M.C."/>
            <person name="Lee S.B."/>
            <person name="Kim Y.K."/>
            <person name="Shin Y."/>
            <person name="Noh S.J."/>
            <person name="Park J."/>
            <person name="Seo Y.S."/>
            <person name="Kwon S.Y."/>
            <person name="Kim H.A."/>
            <person name="Park J.M."/>
            <person name="Kim H.J."/>
            <person name="Choi S.B."/>
            <person name="Bosland P.W."/>
            <person name="Reeves G."/>
            <person name="Jo S.H."/>
            <person name="Lee B.W."/>
            <person name="Cho H.T."/>
            <person name="Choi H.S."/>
            <person name="Lee M.S."/>
            <person name="Yu Y."/>
            <person name="Do Choi Y."/>
            <person name="Park B.S."/>
            <person name="van Deynze A."/>
            <person name="Ashrafi H."/>
            <person name="Hill T."/>
            <person name="Kim W.T."/>
            <person name="Pai H.S."/>
            <person name="Ahn H.K."/>
            <person name="Yeam I."/>
            <person name="Giovannoni J.J."/>
            <person name="Rose J.K."/>
            <person name="Sorensen I."/>
            <person name="Lee S.J."/>
            <person name="Kim R.W."/>
            <person name="Choi I.Y."/>
            <person name="Choi B.S."/>
            <person name="Lim J.S."/>
            <person name="Lee Y.H."/>
            <person name="Choi D."/>
        </authorList>
    </citation>
    <scope>NUCLEOTIDE SEQUENCE [LARGE SCALE GENOMIC DNA]</scope>
    <source>
        <strain evidence="2">cv. CM334</strain>
    </source>
</reference>
<keyword evidence="2" id="KW-1185">Reference proteome</keyword>
<organism evidence="1 2">
    <name type="scientific">Capsicum annuum</name>
    <name type="common">Capsicum pepper</name>
    <dbReference type="NCBI Taxonomy" id="4072"/>
    <lineage>
        <taxon>Eukaryota</taxon>
        <taxon>Viridiplantae</taxon>
        <taxon>Streptophyta</taxon>
        <taxon>Embryophyta</taxon>
        <taxon>Tracheophyta</taxon>
        <taxon>Spermatophyta</taxon>
        <taxon>Magnoliopsida</taxon>
        <taxon>eudicotyledons</taxon>
        <taxon>Gunneridae</taxon>
        <taxon>Pentapetalae</taxon>
        <taxon>asterids</taxon>
        <taxon>lamiids</taxon>
        <taxon>Solanales</taxon>
        <taxon>Solanaceae</taxon>
        <taxon>Solanoideae</taxon>
        <taxon>Capsiceae</taxon>
        <taxon>Capsicum</taxon>
    </lineage>
</organism>
<evidence type="ECO:0008006" key="3">
    <source>
        <dbReference type="Google" id="ProtNLM"/>
    </source>
</evidence>
<proteinExistence type="predicted"/>
<reference evidence="1 2" key="2">
    <citation type="journal article" date="2017" name="Genome Biol.">
        <title>New reference genome sequences of hot pepper reveal the massive evolution of plant disease-resistance genes by retroduplication.</title>
        <authorList>
            <person name="Kim S."/>
            <person name="Park J."/>
            <person name="Yeom S.I."/>
            <person name="Kim Y.M."/>
            <person name="Seo E."/>
            <person name="Kim K.T."/>
            <person name="Kim M.S."/>
            <person name="Lee J.M."/>
            <person name="Cheong K."/>
            <person name="Shin H.S."/>
            <person name="Kim S.B."/>
            <person name="Han K."/>
            <person name="Lee J."/>
            <person name="Park M."/>
            <person name="Lee H.A."/>
            <person name="Lee H.Y."/>
            <person name="Lee Y."/>
            <person name="Oh S."/>
            <person name="Lee J.H."/>
            <person name="Choi E."/>
            <person name="Choi E."/>
            <person name="Lee S.E."/>
            <person name="Jeon J."/>
            <person name="Kim H."/>
            <person name="Choi G."/>
            <person name="Song H."/>
            <person name="Lee J."/>
            <person name="Lee S.C."/>
            <person name="Kwon J.K."/>
            <person name="Lee H.Y."/>
            <person name="Koo N."/>
            <person name="Hong Y."/>
            <person name="Kim R.W."/>
            <person name="Kang W.H."/>
            <person name="Huh J.H."/>
            <person name="Kang B.C."/>
            <person name="Yang T.J."/>
            <person name="Lee Y.H."/>
            <person name="Bennetzen J.L."/>
            <person name="Choi D."/>
        </authorList>
    </citation>
    <scope>NUCLEOTIDE SEQUENCE [LARGE SCALE GENOMIC DNA]</scope>
    <source>
        <strain evidence="2">cv. CM334</strain>
    </source>
</reference>
<dbReference type="PANTHER" id="PTHR46481:SF7">
    <property type="entry name" value="ZINC FINGER BED DOMAIN-CONTAINING PROTEIN RICESLEEPER 2-LIKE"/>
    <property type="match status" value="1"/>
</dbReference>
<dbReference type="Proteomes" id="UP000222542">
    <property type="component" value="Unassembled WGS sequence"/>
</dbReference>
<evidence type="ECO:0000313" key="2">
    <source>
        <dbReference type="Proteomes" id="UP000222542"/>
    </source>
</evidence>
<sequence length="298" mass="34999">MDELFFRFVEKGGFRNFMKVVQPHFKIPSRNTVTRDCFKLFNEKKQKLKRSFRDAQQKLKRSFRDTQQRVSLTTDTWTSLQRINYMCTTAHWIDSKWIMHKRIINFCPITSHRGEDMANEISKCLSDWGTDKNFTITVDNASSNDVTVKELAKIFTKRGTNFMNGEHLHVKCMAHIINLIVQDGLKVIGVSIKKVRKAVKYIRQSPARCKRFQECCEDVDLNSKKSLCLDVSTRWNSTYLILNRAVECENGLMSYVYRDIGLSHYLRFVEDEEELLSVHFRVITGPCEENYQFSSIFL</sequence>
<comment type="caution">
    <text evidence="1">The sequence shown here is derived from an EMBL/GenBank/DDBJ whole genome shotgun (WGS) entry which is preliminary data.</text>
</comment>
<name>A0A2G2ZML6_CAPAN</name>
<dbReference type="Gramene" id="PHT83237">
    <property type="protein sequence ID" value="PHT83237"/>
    <property type="gene ID" value="T459_11680"/>
</dbReference>
<evidence type="ECO:0000313" key="1">
    <source>
        <dbReference type="EMBL" id="PHT83237.1"/>
    </source>
</evidence>
<accession>A0A2G2ZML6</accession>
<dbReference type="EMBL" id="AYRZ02000004">
    <property type="protein sequence ID" value="PHT83237.1"/>
    <property type="molecule type" value="Genomic_DNA"/>
</dbReference>
<dbReference type="InterPro" id="IPR012337">
    <property type="entry name" value="RNaseH-like_sf"/>
</dbReference>
<dbReference type="SUPFAM" id="SSF140996">
    <property type="entry name" value="Hermes dimerisation domain"/>
    <property type="match status" value="1"/>
</dbReference>
<dbReference type="AlphaFoldDB" id="A0A2G2ZML6"/>
<dbReference type="PANTHER" id="PTHR46481">
    <property type="entry name" value="ZINC FINGER BED DOMAIN-CONTAINING PROTEIN 4"/>
    <property type="match status" value="1"/>
</dbReference>
<dbReference type="OMA" id="IDSKWIM"/>
<gene>
    <name evidence="1" type="ORF">T459_11680</name>
</gene>
<dbReference type="SUPFAM" id="SSF53098">
    <property type="entry name" value="Ribonuclease H-like"/>
    <property type="match status" value="1"/>
</dbReference>
<protein>
    <recommendedName>
        <fullName evidence="3">Zinc finger BED domain-containing protein RICESLEEPER 2-like</fullName>
    </recommendedName>
</protein>
<dbReference type="InterPro" id="IPR052035">
    <property type="entry name" value="ZnF_BED_domain_contain"/>
</dbReference>